<feature type="compositionally biased region" description="Low complexity" evidence="4">
    <location>
        <begin position="118"/>
        <end position="142"/>
    </location>
</feature>
<dbReference type="InterPro" id="IPR002110">
    <property type="entry name" value="Ankyrin_rpt"/>
</dbReference>
<dbReference type="SMART" id="SM00248">
    <property type="entry name" value="ANK"/>
    <property type="match status" value="2"/>
</dbReference>
<evidence type="ECO:0000313" key="6">
    <source>
        <dbReference type="Proteomes" id="UP000054662"/>
    </source>
</evidence>
<name>A0A0W1AA90_9GAMM</name>
<evidence type="ECO:0000256" key="3">
    <source>
        <dbReference type="PROSITE-ProRule" id="PRU00023"/>
    </source>
</evidence>
<dbReference type="Pfam" id="PF12796">
    <property type="entry name" value="Ank_2"/>
    <property type="match status" value="1"/>
</dbReference>
<keyword evidence="6" id="KW-1185">Reference proteome</keyword>
<proteinExistence type="predicted"/>
<dbReference type="PATRIC" id="fig|45076.6.peg.1794"/>
<dbReference type="AlphaFoldDB" id="A0A0W1AA90"/>
<feature type="repeat" description="ANK" evidence="3">
    <location>
        <begin position="29"/>
        <end position="61"/>
    </location>
</feature>
<dbReference type="PROSITE" id="PS50088">
    <property type="entry name" value="ANK_REPEAT"/>
    <property type="match status" value="1"/>
</dbReference>
<dbReference type="PROSITE" id="PS50297">
    <property type="entry name" value="ANK_REP_REGION"/>
    <property type="match status" value="1"/>
</dbReference>
<dbReference type="PANTHER" id="PTHR24198:SF165">
    <property type="entry name" value="ANKYRIN REPEAT-CONTAINING PROTEIN-RELATED"/>
    <property type="match status" value="1"/>
</dbReference>
<gene>
    <name evidence="5" type="primary">arp_2</name>
    <name evidence="5" type="ORF">Lwor_1656</name>
</gene>
<evidence type="ECO:0000256" key="1">
    <source>
        <dbReference type="ARBA" id="ARBA00022737"/>
    </source>
</evidence>
<organism evidence="5 6">
    <name type="scientific">Legionella worsleiensis</name>
    <dbReference type="NCBI Taxonomy" id="45076"/>
    <lineage>
        <taxon>Bacteria</taxon>
        <taxon>Pseudomonadati</taxon>
        <taxon>Pseudomonadota</taxon>
        <taxon>Gammaproteobacteria</taxon>
        <taxon>Legionellales</taxon>
        <taxon>Legionellaceae</taxon>
        <taxon>Legionella</taxon>
    </lineage>
</organism>
<accession>A0A0W1AA90</accession>
<dbReference type="InterPro" id="IPR036770">
    <property type="entry name" value="Ankyrin_rpt-contain_sf"/>
</dbReference>
<dbReference type="SUPFAM" id="SSF48403">
    <property type="entry name" value="Ankyrin repeat"/>
    <property type="match status" value="1"/>
</dbReference>
<evidence type="ECO:0000313" key="5">
    <source>
        <dbReference type="EMBL" id="KTD78261.1"/>
    </source>
</evidence>
<keyword evidence="2 3" id="KW-0040">ANK repeat</keyword>
<evidence type="ECO:0000256" key="4">
    <source>
        <dbReference type="SAM" id="MobiDB-lite"/>
    </source>
</evidence>
<evidence type="ECO:0000256" key="2">
    <source>
        <dbReference type="ARBA" id="ARBA00023043"/>
    </source>
</evidence>
<dbReference type="EMBL" id="LNZC01000020">
    <property type="protein sequence ID" value="KTD78261.1"/>
    <property type="molecule type" value="Genomic_DNA"/>
</dbReference>
<dbReference type="STRING" id="45076.Lwor_1656"/>
<dbReference type="Proteomes" id="UP000054662">
    <property type="component" value="Unassembled WGS sequence"/>
</dbReference>
<keyword evidence="1" id="KW-0677">Repeat</keyword>
<sequence length="142" mass="15597">MQAARLGLLESVKLIIASKPQLINWTDQQNRTPLSCAIINGHINIVRFLIESGAQLDVCLRIFDDAYIPETPFNNCSPLDLARRLGNPDMIALLENAKAQPAKTASDRVSPLHFFAGSSSASSSSQEHSSLRQDSSSSWTDW</sequence>
<dbReference type="Gene3D" id="1.25.40.20">
    <property type="entry name" value="Ankyrin repeat-containing domain"/>
    <property type="match status" value="1"/>
</dbReference>
<reference evidence="5 6" key="1">
    <citation type="submission" date="2015-11" db="EMBL/GenBank/DDBJ databases">
        <title>Genomic analysis of 38 Legionella species identifies large and diverse effector repertoires.</title>
        <authorList>
            <person name="Burstein D."/>
            <person name="Amaro F."/>
            <person name="Zusman T."/>
            <person name="Lifshitz Z."/>
            <person name="Cohen O."/>
            <person name="Gilbert J.A."/>
            <person name="Pupko T."/>
            <person name="Shuman H.A."/>
            <person name="Segal G."/>
        </authorList>
    </citation>
    <scope>NUCLEOTIDE SEQUENCE [LARGE SCALE GENOMIC DNA]</scope>
    <source>
        <strain evidence="5 6">ATCC 49508</strain>
    </source>
</reference>
<protein>
    <submittedName>
        <fullName evidence="5">Ankyrin repeat protein</fullName>
    </submittedName>
</protein>
<comment type="caution">
    <text evidence="5">The sequence shown here is derived from an EMBL/GenBank/DDBJ whole genome shotgun (WGS) entry which is preliminary data.</text>
</comment>
<dbReference type="PANTHER" id="PTHR24198">
    <property type="entry name" value="ANKYRIN REPEAT AND PROTEIN KINASE DOMAIN-CONTAINING PROTEIN"/>
    <property type="match status" value="1"/>
</dbReference>
<feature type="region of interest" description="Disordered" evidence="4">
    <location>
        <begin position="117"/>
        <end position="142"/>
    </location>
</feature>